<feature type="domain" description="Purine catabolism PurC-like" evidence="1">
    <location>
        <begin position="26"/>
        <end position="121"/>
    </location>
</feature>
<dbReference type="PANTHER" id="PTHR33744:SF1">
    <property type="entry name" value="DNA-BINDING TRANSCRIPTIONAL ACTIVATOR ADER"/>
    <property type="match status" value="1"/>
</dbReference>
<dbReference type="Pfam" id="PF13556">
    <property type="entry name" value="HTH_30"/>
    <property type="match status" value="1"/>
</dbReference>
<dbReference type="InterPro" id="IPR051448">
    <property type="entry name" value="CdaR-like_regulators"/>
</dbReference>
<evidence type="ECO:0000259" key="2">
    <source>
        <dbReference type="Pfam" id="PF13556"/>
    </source>
</evidence>
<name>A0ABS7G234_9ACTN</name>
<dbReference type="InterPro" id="IPR012914">
    <property type="entry name" value="PucR_dom"/>
</dbReference>
<dbReference type="Pfam" id="PF07905">
    <property type="entry name" value="PucR"/>
    <property type="match status" value="1"/>
</dbReference>
<dbReference type="InterPro" id="IPR042070">
    <property type="entry name" value="PucR_C-HTH_sf"/>
</dbReference>
<protein>
    <submittedName>
        <fullName evidence="3">PucR family transcriptional regulator</fullName>
    </submittedName>
</protein>
<dbReference type="EMBL" id="JAIBOA010000026">
    <property type="protein sequence ID" value="MBW8486772.1"/>
    <property type="molecule type" value="Genomic_DNA"/>
</dbReference>
<dbReference type="Gene3D" id="1.10.10.2840">
    <property type="entry name" value="PucR C-terminal helix-turn-helix domain"/>
    <property type="match status" value="1"/>
</dbReference>
<dbReference type="Proteomes" id="UP000774570">
    <property type="component" value="Unassembled WGS sequence"/>
</dbReference>
<evidence type="ECO:0000313" key="3">
    <source>
        <dbReference type="EMBL" id="MBW8486772.1"/>
    </source>
</evidence>
<dbReference type="InterPro" id="IPR025736">
    <property type="entry name" value="PucR_C-HTH_dom"/>
</dbReference>
<comment type="caution">
    <text evidence="3">The sequence shown here is derived from an EMBL/GenBank/DDBJ whole genome shotgun (WGS) entry which is preliminary data.</text>
</comment>
<gene>
    <name evidence="3" type="ORF">K1Y72_30695</name>
</gene>
<organism evidence="3 4">
    <name type="scientific">Actinomadura parmotrematis</name>
    <dbReference type="NCBI Taxonomy" id="2864039"/>
    <lineage>
        <taxon>Bacteria</taxon>
        <taxon>Bacillati</taxon>
        <taxon>Actinomycetota</taxon>
        <taxon>Actinomycetes</taxon>
        <taxon>Streptosporangiales</taxon>
        <taxon>Thermomonosporaceae</taxon>
        <taxon>Actinomadura</taxon>
    </lineage>
</organism>
<keyword evidence="4" id="KW-1185">Reference proteome</keyword>
<dbReference type="RefSeq" id="WP_220170008.1">
    <property type="nucleotide sequence ID" value="NZ_JAIBOA010000026.1"/>
</dbReference>
<proteinExistence type="predicted"/>
<reference evidence="3 4" key="1">
    <citation type="submission" date="2021-07" db="EMBL/GenBank/DDBJ databases">
        <title>Actinomadura sp. PM05-2 isolated from lichen.</title>
        <authorList>
            <person name="Somphong A."/>
            <person name="Phongsopitanun W."/>
            <person name="Tanasupawat S."/>
            <person name="Peongsungnone V."/>
        </authorList>
    </citation>
    <scope>NUCLEOTIDE SEQUENCE [LARGE SCALE GENOMIC DNA]</scope>
    <source>
        <strain evidence="3 4">PM05-2</strain>
    </source>
</reference>
<evidence type="ECO:0000313" key="4">
    <source>
        <dbReference type="Proteomes" id="UP000774570"/>
    </source>
</evidence>
<sequence length="468" mass="46568">MPPTLAAVAALPQLALRPLTGPPPAAPVTWVAVSELEDPTPFLEGGELVLTTGMRLAGGDAAGYVARLVARGVAGLGFGVGLGHAAVPAGLLDAARAQGLALLEVPRATPFVAIGKAVSQLLADERLEDVTRAYQAQRALTRAALDGPGALAARLGRLLGAWVLLLDADGAVRHAHGAGEAEAAALAPELPRLRDGAAASVAVGDAGGHVAVQRIGLGRRPRGYLAIGTAAPLPQAAHGIAGAAVALLTLASETPGGERELRAALAALLLGLPGGPSGPLRVLACAAGAVEALDGTSLGARCLVLPRGDHAVVVAPDAAAGRVAALLAADGPVGVSEVLADGGTALAQAEETYAAARRGGAGVLHHRDLPGQGVLALMDPGAARAFADALLAPLRAAGPDLVPSLRAYVQANGQGEAAARALGVHRHTLRARMQRAAALLGRDPDDPAARAELWIALAVTPDTDAVPQ</sequence>
<feature type="domain" description="PucR C-terminal helix-turn-helix" evidence="2">
    <location>
        <begin position="401"/>
        <end position="458"/>
    </location>
</feature>
<evidence type="ECO:0000259" key="1">
    <source>
        <dbReference type="Pfam" id="PF07905"/>
    </source>
</evidence>
<accession>A0ABS7G234</accession>
<dbReference type="PANTHER" id="PTHR33744">
    <property type="entry name" value="CARBOHYDRATE DIACID REGULATOR"/>
    <property type="match status" value="1"/>
</dbReference>